<gene>
    <name evidence="10" type="ORF">HNAJ_LOCUS5185</name>
</gene>
<dbReference type="EMBL" id="UZAE01004179">
    <property type="protein sequence ID" value="VDO01045.1"/>
    <property type="molecule type" value="Genomic_DNA"/>
</dbReference>
<dbReference type="GO" id="GO:0051205">
    <property type="term" value="P:protein insertion into membrane"/>
    <property type="evidence" value="ECO:0007669"/>
    <property type="project" value="TreeGrafter"/>
</dbReference>
<dbReference type="AlphaFoldDB" id="A0A0R3TDP8"/>
<evidence type="ECO:0000256" key="7">
    <source>
        <dbReference type="ARBA" id="ARBA00023136"/>
    </source>
</evidence>
<keyword evidence="5" id="KW-0862">Zinc</keyword>
<feature type="transmembrane region" description="Helical" evidence="8">
    <location>
        <begin position="72"/>
        <end position="95"/>
    </location>
</feature>
<evidence type="ECO:0000256" key="3">
    <source>
        <dbReference type="ARBA" id="ARBA00022723"/>
    </source>
</evidence>
<evidence type="ECO:0000313" key="10">
    <source>
        <dbReference type="EMBL" id="VDO01045.1"/>
    </source>
</evidence>
<dbReference type="GO" id="GO:0016020">
    <property type="term" value="C:membrane"/>
    <property type="evidence" value="ECO:0007669"/>
    <property type="project" value="UniProtKB-SubCell"/>
</dbReference>
<evidence type="ECO:0000313" key="11">
    <source>
        <dbReference type="Proteomes" id="UP000278807"/>
    </source>
</evidence>
<sequence>MTRRTPLTQWDTETESPPQERTQTICTCLHCTMRYLSDYEYNKASIWTLSSQDSDENALYLIDENLHNNLHILWIGEFINLFSPLSAITGIFWYLRPVDLDERVFYPPIWNSSVKAKVRFECESCGNIWTSMRGIAVFSVHPNEIYLNALNLRFTLLGQRCNNCDSKVFQSAIWYPEEVIRVSSRVFEQTRQRMSQ</sequence>
<evidence type="ECO:0000256" key="6">
    <source>
        <dbReference type="ARBA" id="ARBA00022989"/>
    </source>
</evidence>
<dbReference type="GO" id="GO:0008270">
    <property type="term" value="F:zinc ion binding"/>
    <property type="evidence" value="ECO:0007669"/>
    <property type="project" value="UniProtKB-KW"/>
</dbReference>
<organism evidence="12">
    <name type="scientific">Rodentolepis nana</name>
    <name type="common">Dwarf tapeworm</name>
    <name type="synonym">Hymenolepis nana</name>
    <dbReference type="NCBI Taxonomy" id="102285"/>
    <lineage>
        <taxon>Eukaryota</taxon>
        <taxon>Metazoa</taxon>
        <taxon>Spiralia</taxon>
        <taxon>Lophotrochozoa</taxon>
        <taxon>Platyhelminthes</taxon>
        <taxon>Cestoda</taxon>
        <taxon>Eucestoda</taxon>
        <taxon>Cyclophyllidea</taxon>
        <taxon>Hymenolepididae</taxon>
        <taxon>Rodentolepis</taxon>
    </lineage>
</organism>
<dbReference type="GO" id="GO:0031849">
    <property type="term" value="F:olfactory receptor binding"/>
    <property type="evidence" value="ECO:0007669"/>
    <property type="project" value="TreeGrafter"/>
</dbReference>
<keyword evidence="6 8" id="KW-1133">Transmembrane helix</keyword>
<comment type="subcellular location">
    <subcellularLocation>
        <location evidence="1">Membrane</location>
        <topology evidence="1">Single-pass membrane protein</topology>
    </subcellularLocation>
</comment>
<accession>A0A0R3TDP8</accession>
<dbReference type="GO" id="GO:0006612">
    <property type="term" value="P:protein targeting to membrane"/>
    <property type="evidence" value="ECO:0007669"/>
    <property type="project" value="TreeGrafter"/>
</dbReference>
<dbReference type="SMART" id="SM01328">
    <property type="entry name" value="zf-3CxxC"/>
    <property type="match status" value="1"/>
</dbReference>
<name>A0A0R3TDP8_RODNA</name>
<evidence type="ECO:0000256" key="5">
    <source>
        <dbReference type="ARBA" id="ARBA00022833"/>
    </source>
</evidence>
<keyword evidence="11" id="KW-1185">Reference proteome</keyword>
<proteinExistence type="predicted"/>
<dbReference type="OrthoDB" id="8121437at2759"/>
<dbReference type="PANTHER" id="PTHR14402">
    <property type="entry name" value="RECEPTOR TRANSPORTING PROTEIN"/>
    <property type="match status" value="1"/>
</dbReference>
<dbReference type="Proteomes" id="UP000278807">
    <property type="component" value="Unassembled WGS sequence"/>
</dbReference>
<keyword evidence="3" id="KW-0479">Metal-binding</keyword>
<evidence type="ECO:0000256" key="4">
    <source>
        <dbReference type="ARBA" id="ARBA00022771"/>
    </source>
</evidence>
<evidence type="ECO:0000256" key="2">
    <source>
        <dbReference type="ARBA" id="ARBA00022692"/>
    </source>
</evidence>
<evidence type="ECO:0000313" key="12">
    <source>
        <dbReference type="WBParaSite" id="HNAJ_0000518701-mRNA-1"/>
    </source>
</evidence>
<reference evidence="12" key="1">
    <citation type="submission" date="2017-02" db="UniProtKB">
        <authorList>
            <consortium name="WormBaseParasite"/>
        </authorList>
    </citation>
    <scope>IDENTIFICATION</scope>
</reference>
<evidence type="ECO:0000256" key="1">
    <source>
        <dbReference type="ARBA" id="ARBA00004167"/>
    </source>
</evidence>
<keyword evidence="2 8" id="KW-0812">Transmembrane</keyword>
<dbReference type="InterPro" id="IPR026096">
    <property type="entry name" value="R-trans_p"/>
</dbReference>
<reference evidence="10 11" key="2">
    <citation type="submission" date="2018-11" db="EMBL/GenBank/DDBJ databases">
        <authorList>
            <consortium name="Pathogen Informatics"/>
        </authorList>
    </citation>
    <scope>NUCLEOTIDE SEQUENCE [LARGE SCALE GENOMIC DNA]</scope>
</reference>
<keyword evidence="7 8" id="KW-0472">Membrane</keyword>
<dbReference type="WBParaSite" id="HNAJ_0000518701-mRNA-1">
    <property type="protein sequence ID" value="HNAJ_0000518701-mRNA-1"/>
    <property type="gene ID" value="HNAJ_0000518701"/>
</dbReference>
<keyword evidence="4" id="KW-0863">Zinc-finger</keyword>
<evidence type="ECO:0000256" key="8">
    <source>
        <dbReference type="SAM" id="Phobius"/>
    </source>
</evidence>
<dbReference type="Pfam" id="PF13695">
    <property type="entry name" value="Zn_ribbon_3CxxC"/>
    <property type="match status" value="1"/>
</dbReference>
<dbReference type="PANTHER" id="PTHR14402:SF10">
    <property type="entry name" value="3CXXC-TYPE DOMAIN-CONTAINING PROTEIN"/>
    <property type="match status" value="1"/>
</dbReference>
<protein>
    <submittedName>
        <fullName evidence="12">Zf-3CxxC domain-containing protein</fullName>
    </submittedName>
</protein>
<feature type="domain" description="3CxxC-type" evidence="9">
    <location>
        <begin position="115"/>
        <end position="194"/>
    </location>
</feature>
<dbReference type="InterPro" id="IPR027377">
    <property type="entry name" value="ZAR1/RTP1-5-like_Znf-3CxxC"/>
</dbReference>
<evidence type="ECO:0000259" key="9">
    <source>
        <dbReference type="SMART" id="SM01328"/>
    </source>
</evidence>